<name>A0A3S4ZJL1_9PLAT</name>
<organism evidence="1 2">
    <name type="scientific">Protopolystoma xenopodis</name>
    <dbReference type="NCBI Taxonomy" id="117903"/>
    <lineage>
        <taxon>Eukaryota</taxon>
        <taxon>Metazoa</taxon>
        <taxon>Spiralia</taxon>
        <taxon>Lophotrochozoa</taxon>
        <taxon>Platyhelminthes</taxon>
        <taxon>Monogenea</taxon>
        <taxon>Polyopisthocotylea</taxon>
        <taxon>Polystomatidea</taxon>
        <taxon>Polystomatidae</taxon>
        <taxon>Protopolystoma</taxon>
    </lineage>
</organism>
<dbReference type="Proteomes" id="UP000784294">
    <property type="component" value="Unassembled WGS sequence"/>
</dbReference>
<sequence length="95" mass="10213">MISRLFLLSTLPPLAKLNSPLHASTAPATPRFGPGHVIVVPHELSRAVSQSSVETDNVPNDDLVQKRDGVYVAPFLRLPESNDVSQISSSIQGAR</sequence>
<dbReference type="AlphaFoldDB" id="A0A3S4ZJL1"/>
<protein>
    <submittedName>
        <fullName evidence="1">Uncharacterized protein</fullName>
    </submittedName>
</protein>
<comment type="caution">
    <text evidence="1">The sequence shown here is derived from an EMBL/GenBank/DDBJ whole genome shotgun (WGS) entry which is preliminary data.</text>
</comment>
<keyword evidence="2" id="KW-1185">Reference proteome</keyword>
<dbReference type="EMBL" id="CAAALY010017107">
    <property type="protein sequence ID" value="VEL13222.1"/>
    <property type="molecule type" value="Genomic_DNA"/>
</dbReference>
<reference evidence="1" key="1">
    <citation type="submission" date="2018-11" db="EMBL/GenBank/DDBJ databases">
        <authorList>
            <consortium name="Pathogen Informatics"/>
        </authorList>
    </citation>
    <scope>NUCLEOTIDE SEQUENCE</scope>
</reference>
<gene>
    <name evidence="1" type="ORF">PXEA_LOCUS6662</name>
</gene>
<evidence type="ECO:0000313" key="1">
    <source>
        <dbReference type="EMBL" id="VEL13222.1"/>
    </source>
</evidence>
<proteinExistence type="predicted"/>
<accession>A0A3S4ZJL1</accession>
<evidence type="ECO:0000313" key="2">
    <source>
        <dbReference type="Proteomes" id="UP000784294"/>
    </source>
</evidence>